<gene>
    <name evidence="1" type="ORF">HPP92_024229</name>
</gene>
<accession>A0A835PM08</accession>
<dbReference type="AlphaFoldDB" id="A0A835PM08"/>
<reference evidence="1 2" key="1">
    <citation type="journal article" date="2020" name="Nat. Food">
        <title>A phased Vanilla planifolia genome enables genetic improvement of flavour and production.</title>
        <authorList>
            <person name="Hasing T."/>
            <person name="Tang H."/>
            <person name="Brym M."/>
            <person name="Khazi F."/>
            <person name="Huang T."/>
            <person name="Chambers A.H."/>
        </authorList>
    </citation>
    <scope>NUCLEOTIDE SEQUENCE [LARGE SCALE GENOMIC DNA]</scope>
    <source>
        <tissue evidence="1">Leaf</tissue>
    </source>
</reference>
<dbReference type="EMBL" id="JADCNM010000013">
    <property type="protein sequence ID" value="KAG0456441.1"/>
    <property type="molecule type" value="Genomic_DNA"/>
</dbReference>
<evidence type="ECO:0000313" key="1">
    <source>
        <dbReference type="EMBL" id="KAG0456441.1"/>
    </source>
</evidence>
<protein>
    <submittedName>
        <fullName evidence="1">Uncharacterized protein</fullName>
    </submittedName>
</protein>
<comment type="caution">
    <text evidence="1">The sequence shown here is derived from an EMBL/GenBank/DDBJ whole genome shotgun (WGS) entry which is preliminary data.</text>
</comment>
<organism evidence="1 2">
    <name type="scientific">Vanilla planifolia</name>
    <name type="common">Vanilla</name>
    <dbReference type="NCBI Taxonomy" id="51239"/>
    <lineage>
        <taxon>Eukaryota</taxon>
        <taxon>Viridiplantae</taxon>
        <taxon>Streptophyta</taxon>
        <taxon>Embryophyta</taxon>
        <taxon>Tracheophyta</taxon>
        <taxon>Spermatophyta</taxon>
        <taxon>Magnoliopsida</taxon>
        <taxon>Liliopsida</taxon>
        <taxon>Asparagales</taxon>
        <taxon>Orchidaceae</taxon>
        <taxon>Vanilloideae</taxon>
        <taxon>Vanilleae</taxon>
        <taxon>Vanilla</taxon>
    </lineage>
</organism>
<dbReference type="Proteomes" id="UP000639772">
    <property type="component" value="Chromosome 13"/>
</dbReference>
<proteinExistence type="predicted"/>
<evidence type="ECO:0000313" key="2">
    <source>
        <dbReference type="Proteomes" id="UP000639772"/>
    </source>
</evidence>
<sequence length="72" mass="8048">MPQTSRWWRLLHKNTCCNRCPIAQIALRHPSGDDTGGARYGSVFTANNAIIASAVFILPPLEEDITILLKKR</sequence>
<name>A0A835PM08_VANPL</name>